<dbReference type="InterPro" id="IPR036938">
    <property type="entry name" value="PAP2/HPO_sf"/>
</dbReference>
<keyword evidence="7" id="KW-1185">Reference proteome</keyword>
<proteinExistence type="predicted"/>
<evidence type="ECO:0000313" key="7">
    <source>
        <dbReference type="Proteomes" id="UP000242301"/>
    </source>
</evidence>
<comment type="catalytic activity">
    <reaction evidence="3">
        <text>di-trans,octa-cis-undecaprenyl diphosphate + H2O = di-trans,octa-cis-undecaprenyl phosphate + phosphate + H(+)</text>
        <dbReference type="Rhea" id="RHEA:28094"/>
        <dbReference type="ChEBI" id="CHEBI:15377"/>
        <dbReference type="ChEBI" id="CHEBI:15378"/>
        <dbReference type="ChEBI" id="CHEBI:43474"/>
        <dbReference type="ChEBI" id="CHEBI:58405"/>
        <dbReference type="ChEBI" id="CHEBI:60392"/>
        <dbReference type="EC" id="3.6.1.27"/>
    </reaction>
</comment>
<evidence type="ECO:0000313" key="6">
    <source>
        <dbReference type="EMBL" id="CRK85869.1"/>
    </source>
</evidence>
<organism evidence="6 7">
    <name type="scientific">Candidatus Providencia siddallii</name>
    <dbReference type="NCBI Taxonomy" id="1715285"/>
    <lineage>
        <taxon>Bacteria</taxon>
        <taxon>Pseudomonadati</taxon>
        <taxon>Pseudomonadota</taxon>
        <taxon>Gammaproteobacteria</taxon>
        <taxon>Enterobacterales</taxon>
        <taxon>Morganellaceae</taxon>
        <taxon>Providencia</taxon>
    </lineage>
</organism>
<dbReference type="Gene3D" id="1.20.144.10">
    <property type="entry name" value="Phosphatidic acid phosphatase type 2/haloperoxidase"/>
    <property type="match status" value="1"/>
</dbReference>
<feature type="transmembrane region" description="Helical" evidence="4">
    <location>
        <begin position="47"/>
        <end position="67"/>
    </location>
</feature>
<dbReference type="SUPFAM" id="SSF48317">
    <property type="entry name" value="Acid phosphatase/Vanadium-dependent haloperoxidase"/>
    <property type="match status" value="1"/>
</dbReference>
<feature type="transmembrane region" description="Helical" evidence="4">
    <location>
        <begin position="206"/>
        <end position="226"/>
    </location>
</feature>
<dbReference type="EMBL" id="CVRF01000003">
    <property type="protein sequence ID" value="CRK85869.1"/>
    <property type="molecule type" value="Genomic_DNA"/>
</dbReference>
<dbReference type="PANTHER" id="PTHR14969">
    <property type="entry name" value="SPHINGOSINE-1-PHOSPHATE PHOSPHOHYDROLASE"/>
    <property type="match status" value="1"/>
</dbReference>
<evidence type="ECO:0000256" key="2">
    <source>
        <dbReference type="ARBA" id="ARBA00032707"/>
    </source>
</evidence>
<evidence type="ECO:0000259" key="5">
    <source>
        <dbReference type="SMART" id="SM00014"/>
    </source>
</evidence>
<dbReference type="GO" id="GO:0005886">
    <property type="term" value="C:plasma membrane"/>
    <property type="evidence" value="ECO:0007669"/>
    <property type="project" value="TreeGrafter"/>
</dbReference>
<feature type="transmembrane region" description="Helical" evidence="4">
    <location>
        <begin position="180"/>
        <end position="200"/>
    </location>
</feature>
<dbReference type="Proteomes" id="UP000242301">
    <property type="component" value="Unassembled WGS sequence"/>
</dbReference>
<dbReference type="EC" id="3.6.1.27" evidence="1"/>
<dbReference type="GO" id="GO:0050380">
    <property type="term" value="F:undecaprenyl-diphosphatase activity"/>
    <property type="evidence" value="ECO:0007669"/>
    <property type="project" value="UniProtKB-EC"/>
</dbReference>
<feature type="transmembrane region" description="Helical" evidence="4">
    <location>
        <begin position="157"/>
        <end position="175"/>
    </location>
</feature>
<sequence>MKKKIITIVIFTILLIIPPFIMNFLKWRLFQESQFQLELLLWLTNTAGVPYSIITSVILLCVILFLFRKEKKIELIIILLFCIVFQQYLKVLIKDFFKEPRPYVVWLEEKNKIMVSDFYKLKDYKRLEFFEKINKQNILLKKQIKHWELGSNYSFPSGHTLFAASWCLLFIVFFWHRKYYILSVVLIIWTEGVSFSRMLLGMHWPIDVIVSIIISACFSLISYKIFNIIKL</sequence>
<keyword evidence="6" id="KW-0378">Hydrolase</keyword>
<dbReference type="InterPro" id="IPR000326">
    <property type="entry name" value="PAP2/HPO"/>
</dbReference>
<protein>
    <recommendedName>
        <fullName evidence="1">undecaprenyl-diphosphate phosphatase</fullName>
        <ecNumber evidence="1">3.6.1.27</ecNumber>
    </recommendedName>
    <alternativeName>
        <fullName evidence="2">Undecaprenyl pyrophosphate phosphatase</fullName>
    </alternativeName>
</protein>
<evidence type="ECO:0000256" key="3">
    <source>
        <dbReference type="ARBA" id="ARBA00047594"/>
    </source>
</evidence>
<dbReference type="CDD" id="cd01610">
    <property type="entry name" value="PAP2_like"/>
    <property type="match status" value="1"/>
</dbReference>
<feature type="transmembrane region" description="Helical" evidence="4">
    <location>
        <begin position="5"/>
        <end position="27"/>
    </location>
</feature>
<dbReference type="AlphaFoldDB" id="A0A0M6W7K9"/>
<evidence type="ECO:0000256" key="4">
    <source>
        <dbReference type="SAM" id="Phobius"/>
    </source>
</evidence>
<keyword evidence="4" id="KW-0812">Transmembrane</keyword>
<gene>
    <name evidence="6" type="primary">pgpB</name>
    <name evidence="6" type="ORF">SOFFGTOCOR_0461</name>
</gene>
<keyword evidence="4" id="KW-0472">Membrane</keyword>
<dbReference type="SMART" id="SM00014">
    <property type="entry name" value="acidPPc"/>
    <property type="match status" value="1"/>
</dbReference>
<dbReference type="Pfam" id="PF01569">
    <property type="entry name" value="PAP2"/>
    <property type="match status" value="1"/>
</dbReference>
<feature type="domain" description="Phosphatidic acid phosphatase type 2/haloperoxidase" evidence="5">
    <location>
        <begin position="75"/>
        <end position="223"/>
    </location>
</feature>
<name>A0A0M6W7K9_9GAMM</name>
<dbReference type="STRING" id="1715285.SOFFGTOCOR_0461"/>
<accession>A0A0M6W7K9</accession>
<evidence type="ECO:0000256" key="1">
    <source>
        <dbReference type="ARBA" id="ARBA00012374"/>
    </source>
</evidence>
<feature type="transmembrane region" description="Helical" evidence="4">
    <location>
        <begin position="74"/>
        <end position="93"/>
    </location>
</feature>
<keyword evidence="4" id="KW-1133">Transmembrane helix</keyword>
<dbReference type="PANTHER" id="PTHR14969:SF54">
    <property type="entry name" value="PHOSPHATIDYLGLYCEROPHOSPHATASE B"/>
    <property type="match status" value="1"/>
</dbReference>
<reference evidence="7" key="1">
    <citation type="submission" date="2015-05" db="EMBL/GenBank/DDBJ databases">
        <authorList>
            <person name="Manzano-Marin A."/>
        </authorList>
    </citation>
    <scope>NUCLEOTIDE SEQUENCE [LARGE SCALE GENOMIC DNA]</scope>
    <source>
        <strain evidence="7">officinalis</strain>
    </source>
</reference>